<name>A0ABT0XI48_9BACI</name>
<sequence length="294" mass="34774">MIVSLPKNIMLLYLKGVIFILDIYRAQENYLYHFTSSDTCISYILRDQKLRLSSINKTNDPRENKEWYFGFGIAEEEIELFEHMDSLNLNKQINELLKEDAKLICFTKDKNVYDPNAINEVIKGCLRPRMWAQYGDSHKGICLVFDQNKLESKISNTFNSDVRFFGENVQYSTDFHNLRLNIKFNSIKDDLEAGVYNHLSSYYKDLFFEKFIDWQDETEFRWVVFTKNESGFEYVDYQDSLVHIVLGADFNDAYLPLIKSYCEKFKVHCSKINWHNGIPLDMPIYDECTVENSE</sequence>
<dbReference type="RefSeq" id="WP_251606425.1">
    <property type="nucleotide sequence ID" value="NZ_JAMQJY010000001.1"/>
</dbReference>
<keyword evidence="2" id="KW-1185">Reference proteome</keyword>
<gene>
    <name evidence="1" type="ORF">NDM98_08710</name>
</gene>
<dbReference type="EMBL" id="JAMQJY010000001">
    <property type="protein sequence ID" value="MCM2675564.1"/>
    <property type="molecule type" value="Genomic_DNA"/>
</dbReference>
<evidence type="ECO:0000313" key="2">
    <source>
        <dbReference type="Proteomes" id="UP001203665"/>
    </source>
</evidence>
<proteinExistence type="predicted"/>
<evidence type="ECO:0000313" key="1">
    <source>
        <dbReference type="EMBL" id="MCM2675564.1"/>
    </source>
</evidence>
<protein>
    <submittedName>
        <fullName evidence="1">DUF2971 domain-containing protein</fullName>
    </submittedName>
</protein>
<reference evidence="1" key="1">
    <citation type="submission" date="2022-06" db="EMBL/GenBank/DDBJ databases">
        <title>Alkalicoccobacillus porphyridii sp. nov., isolated from a marine red alga, Porphyridium purpureum and reclassification of Shouchella plakortidis and Shouchella gibsonii as Alkalicoccobacillus plakortidis comb. nov. and Alkalicoccobacillus gibsonii comb. nov.</title>
        <authorList>
            <person name="Kim K.H."/>
            <person name="Lee J.K."/>
            <person name="Han D.M."/>
            <person name="Baek J.H."/>
            <person name="Jeon C.O."/>
        </authorList>
    </citation>
    <scope>NUCLEOTIDE SEQUENCE</scope>
    <source>
        <strain evidence="1">DSM 19153</strain>
    </source>
</reference>
<accession>A0ABT0XI48</accession>
<organism evidence="1 2">
    <name type="scientific">Alkalicoccobacillus plakortidis</name>
    <dbReference type="NCBI Taxonomy" id="444060"/>
    <lineage>
        <taxon>Bacteria</taxon>
        <taxon>Bacillati</taxon>
        <taxon>Bacillota</taxon>
        <taxon>Bacilli</taxon>
        <taxon>Bacillales</taxon>
        <taxon>Bacillaceae</taxon>
        <taxon>Alkalicoccobacillus</taxon>
    </lineage>
</organism>
<comment type="caution">
    <text evidence="1">The sequence shown here is derived from an EMBL/GenBank/DDBJ whole genome shotgun (WGS) entry which is preliminary data.</text>
</comment>
<dbReference type="Proteomes" id="UP001203665">
    <property type="component" value="Unassembled WGS sequence"/>
</dbReference>
<dbReference type="Pfam" id="PF11185">
    <property type="entry name" value="DUF2971"/>
    <property type="match status" value="1"/>
</dbReference>
<dbReference type="InterPro" id="IPR021352">
    <property type="entry name" value="DUF2971"/>
</dbReference>